<evidence type="ECO:0000256" key="1">
    <source>
        <dbReference type="SAM" id="MobiDB-lite"/>
    </source>
</evidence>
<keyword evidence="3" id="KW-1185">Reference proteome</keyword>
<name>A0A8H9HBK1_9ACTO</name>
<dbReference type="AlphaFoldDB" id="A0A8H9HBK1"/>
<comment type="caution">
    <text evidence="2">The sequence shown here is derived from an EMBL/GenBank/DDBJ whole genome shotgun (WGS) entry which is preliminary data.</text>
</comment>
<reference evidence="2" key="1">
    <citation type="journal article" date="2014" name="Int. J. Syst. Evol. Microbiol.">
        <title>Complete genome sequence of Corynebacterium casei LMG S-19264T (=DSM 44701T), isolated from a smear-ripened cheese.</title>
        <authorList>
            <consortium name="US DOE Joint Genome Institute (JGI-PGF)"/>
            <person name="Walter F."/>
            <person name="Albersmeier A."/>
            <person name="Kalinowski J."/>
            <person name="Ruckert C."/>
        </authorList>
    </citation>
    <scope>NUCLEOTIDE SEQUENCE</scope>
    <source>
        <strain evidence="2">CGMCC 4.7372</strain>
    </source>
</reference>
<proteinExistence type="predicted"/>
<organism evidence="2 3">
    <name type="scientific">Actinomyces gaoshouyii</name>
    <dbReference type="NCBI Taxonomy" id="1960083"/>
    <lineage>
        <taxon>Bacteria</taxon>
        <taxon>Bacillati</taxon>
        <taxon>Actinomycetota</taxon>
        <taxon>Actinomycetes</taxon>
        <taxon>Actinomycetales</taxon>
        <taxon>Actinomycetaceae</taxon>
        <taxon>Actinomyces</taxon>
    </lineage>
</organism>
<evidence type="ECO:0000313" key="3">
    <source>
        <dbReference type="Proteomes" id="UP000614239"/>
    </source>
</evidence>
<feature type="compositionally biased region" description="Low complexity" evidence="1">
    <location>
        <begin position="290"/>
        <end position="313"/>
    </location>
</feature>
<reference evidence="2" key="2">
    <citation type="submission" date="2020-09" db="EMBL/GenBank/DDBJ databases">
        <authorList>
            <person name="Sun Q."/>
            <person name="Zhou Y."/>
        </authorList>
    </citation>
    <scope>NUCLEOTIDE SEQUENCE</scope>
    <source>
        <strain evidence="2">CGMCC 4.7372</strain>
    </source>
</reference>
<protein>
    <submittedName>
        <fullName evidence="2">Uncharacterized protein</fullName>
    </submittedName>
</protein>
<feature type="region of interest" description="Disordered" evidence="1">
    <location>
        <begin position="290"/>
        <end position="339"/>
    </location>
</feature>
<dbReference type="OrthoDB" id="9809324at2"/>
<feature type="compositionally biased region" description="Basic and acidic residues" evidence="1">
    <location>
        <begin position="327"/>
        <end position="339"/>
    </location>
</feature>
<dbReference type="RefSeq" id="WP_080462464.1">
    <property type="nucleotide sequence ID" value="NZ_BMNJ01000004.1"/>
</dbReference>
<evidence type="ECO:0000313" key="2">
    <source>
        <dbReference type="EMBL" id="GGO98505.1"/>
    </source>
</evidence>
<accession>A0A8H9HBK1</accession>
<gene>
    <name evidence="2" type="ORF">GCM10011612_13560</name>
</gene>
<sequence>MSVLEALRGLVLEARTVGVMLRLPPHLLKGADEPTSFTIEFVVGRPRPDGLVEDRVFLYEVVADRRRIHRESLVEVRTRTEEVLFERDENGIELYGDLDENERANAHKTVIADNETFLGVLGADTESAVALAYGWFDRHLAVIHPGAEYVHLPSRLDVDAVFTNAMNAGLTRADTGISRLDFEDMRVGALSIPSDVVDELVETLRKTGGTVMLSTRNGDHALLTLDDDGEPVVRRLVAHHEVETGPGAEDRRSFSLRLREESDGTRRFMNLLPILFQLRGQWMSAASSSWRSWRTPCTPGSRRSSSSAGSPGSEGQPWSRSARRRGRMSDEARVERVRG</sequence>
<dbReference type="Proteomes" id="UP000614239">
    <property type="component" value="Unassembled WGS sequence"/>
</dbReference>
<dbReference type="EMBL" id="BMNJ01000004">
    <property type="protein sequence ID" value="GGO98505.1"/>
    <property type="molecule type" value="Genomic_DNA"/>
</dbReference>